<comment type="caution">
    <text evidence="5">The sequence shown here is derived from an EMBL/GenBank/DDBJ whole genome shotgun (WGS) entry which is preliminary data.</text>
</comment>
<keyword evidence="1" id="KW-0805">Transcription regulation</keyword>
<protein>
    <submittedName>
        <fullName evidence="5">Lrp/AsnC family transcriptional regulator</fullName>
    </submittedName>
</protein>
<dbReference type="InterPro" id="IPR000485">
    <property type="entry name" value="AsnC-type_HTH_dom"/>
</dbReference>
<feature type="domain" description="HTH asnC-type" evidence="4">
    <location>
        <begin position="1"/>
        <end position="57"/>
    </location>
</feature>
<dbReference type="Gene3D" id="1.10.10.10">
    <property type="entry name" value="Winged helix-like DNA-binding domain superfamily/Winged helix DNA-binding domain"/>
    <property type="match status" value="1"/>
</dbReference>
<dbReference type="GO" id="GO:0043565">
    <property type="term" value="F:sequence-specific DNA binding"/>
    <property type="evidence" value="ECO:0007669"/>
    <property type="project" value="InterPro"/>
</dbReference>
<dbReference type="InterPro" id="IPR011008">
    <property type="entry name" value="Dimeric_a/b-barrel"/>
</dbReference>
<keyword evidence="3" id="KW-0804">Transcription</keyword>
<dbReference type="STRING" id="1543721.AAY24_05675"/>
<evidence type="ECO:0000256" key="2">
    <source>
        <dbReference type="ARBA" id="ARBA00023125"/>
    </source>
</evidence>
<evidence type="ECO:0000313" key="5">
    <source>
        <dbReference type="EMBL" id="TVT50686.1"/>
    </source>
</evidence>
<evidence type="ECO:0000259" key="4">
    <source>
        <dbReference type="PROSITE" id="PS50956"/>
    </source>
</evidence>
<reference evidence="5 6" key="1">
    <citation type="submission" date="2019-07" db="EMBL/GenBank/DDBJ databases">
        <title>The pathways for chlorine oxyanion respiration interact through the shared metabolite chlorate.</title>
        <authorList>
            <person name="Barnum T.P."/>
            <person name="Cheng Y."/>
            <person name="Hill K.A."/>
            <person name="Lucas L.N."/>
            <person name="Carlson H.K."/>
            <person name="Coates J.D."/>
        </authorList>
    </citation>
    <scope>NUCLEOTIDE SEQUENCE [LARGE SCALE GENOMIC DNA]</scope>
    <source>
        <strain evidence="5">BK-3</strain>
    </source>
</reference>
<evidence type="ECO:0000256" key="3">
    <source>
        <dbReference type="ARBA" id="ARBA00023163"/>
    </source>
</evidence>
<dbReference type="InterPro" id="IPR019888">
    <property type="entry name" value="Tscrpt_reg_AsnC-like"/>
</dbReference>
<dbReference type="SMART" id="SM00344">
    <property type="entry name" value="HTH_ASNC"/>
    <property type="match status" value="1"/>
</dbReference>
<name>A0A558CPI7_9GAMM</name>
<dbReference type="Gene3D" id="3.30.70.920">
    <property type="match status" value="1"/>
</dbReference>
<keyword evidence="2" id="KW-0238">DNA-binding</keyword>
<evidence type="ECO:0000313" key="6">
    <source>
        <dbReference type="Proteomes" id="UP000317355"/>
    </source>
</evidence>
<dbReference type="EMBL" id="VMRY01000099">
    <property type="protein sequence ID" value="TVT50686.1"/>
    <property type="molecule type" value="Genomic_DNA"/>
</dbReference>
<dbReference type="PROSITE" id="PS50956">
    <property type="entry name" value="HTH_ASNC_2"/>
    <property type="match status" value="1"/>
</dbReference>
<dbReference type="SUPFAM" id="SSF54909">
    <property type="entry name" value="Dimeric alpha+beta barrel"/>
    <property type="match status" value="1"/>
</dbReference>
<dbReference type="InterPro" id="IPR036390">
    <property type="entry name" value="WH_DNA-bd_sf"/>
</dbReference>
<dbReference type="PANTHER" id="PTHR30154">
    <property type="entry name" value="LEUCINE-RESPONSIVE REGULATORY PROTEIN"/>
    <property type="match status" value="1"/>
</dbReference>
<dbReference type="GO" id="GO:0043200">
    <property type="term" value="P:response to amino acid"/>
    <property type="evidence" value="ECO:0007669"/>
    <property type="project" value="TreeGrafter"/>
</dbReference>
<dbReference type="SUPFAM" id="SSF46785">
    <property type="entry name" value="Winged helix' DNA-binding domain"/>
    <property type="match status" value="1"/>
</dbReference>
<dbReference type="PROSITE" id="PS00519">
    <property type="entry name" value="HTH_ASNC_1"/>
    <property type="match status" value="1"/>
</dbReference>
<dbReference type="InterPro" id="IPR019885">
    <property type="entry name" value="Tscrpt_reg_HTH_AsnC-type_CS"/>
</dbReference>
<dbReference type="AlphaFoldDB" id="A0A558CPI7"/>
<dbReference type="Proteomes" id="UP000317355">
    <property type="component" value="Unassembled WGS sequence"/>
</dbReference>
<evidence type="ECO:0000256" key="1">
    <source>
        <dbReference type="ARBA" id="ARBA00023015"/>
    </source>
</evidence>
<dbReference type="PRINTS" id="PR00033">
    <property type="entry name" value="HTHASNC"/>
</dbReference>
<dbReference type="GO" id="GO:0005829">
    <property type="term" value="C:cytosol"/>
    <property type="evidence" value="ECO:0007669"/>
    <property type="project" value="TreeGrafter"/>
</dbReference>
<dbReference type="InterPro" id="IPR036388">
    <property type="entry name" value="WH-like_DNA-bd_sf"/>
</dbReference>
<organism evidence="5 6">
    <name type="scientific">Sedimenticola thiotaurini</name>
    <dbReference type="NCBI Taxonomy" id="1543721"/>
    <lineage>
        <taxon>Bacteria</taxon>
        <taxon>Pseudomonadati</taxon>
        <taxon>Pseudomonadota</taxon>
        <taxon>Gammaproteobacteria</taxon>
        <taxon>Chromatiales</taxon>
        <taxon>Sedimenticolaceae</taxon>
        <taxon>Sedimenticola</taxon>
    </lineage>
</organism>
<accession>A0A558CPI7</accession>
<dbReference type="PANTHER" id="PTHR30154:SF34">
    <property type="entry name" value="TRANSCRIPTIONAL REGULATOR AZLB"/>
    <property type="match status" value="1"/>
</dbReference>
<gene>
    <name evidence="5" type="ORF">FHK82_16170</name>
</gene>
<dbReference type="Pfam" id="PF01037">
    <property type="entry name" value="AsnC_trans_reg"/>
    <property type="match status" value="1"/>
</dbReference>
<proteinExistence type="predicted"/>
<sequence>MDKFDQQIINRLKSNARESLAAIGRDIGLSRSAVAERIQRLEERGVIEGYTIRIGEAGQKAVQAYFQLSLSPFKLDDLLPILHAIPEIRVGHALSGEIDLILFAETESMERLNQIRKQLEQLPDLKRLLTCPVLQSVTNFMD</sequence>
<dbReference type="Pfam" id="PF13404">
    <property type="entry name" value="HTH_AsnC-type"/>
    <property type="match status" value="1"/>
</dbReference>
<dbReference type="InterPro" id="IPR019887">
    <property type="entry name" value="Tscrpt_reg_AsnC/Lrp_C"/>
</dbReference>